<sequence length="54" mass="5994">MAKKTLEELKAEYQGLAESQAELRKMGASASSPQMKQTANQLGKLSKQIDKLER</sequence>
<protein>
    <submittedName>
        <fullName evidence="2">Uncharacterized protein</fullName>
    </submittedName>
</protein>
<keyword evidence="3" id="KW-1185">Reference proteome</keyword>
<feature type="region of interest" description="Disordered" evidence="1">
    <location>
        <begin position="24"/>
        <end position="54"/>
    </location>
</feature>
<name>A0A561BZ67_9ACTN</name>
<evidence type="ECO:0000313" key="3">
    <source>
        <dbReference type="Proteomes" id="UP000318380"/>
    </source>
</evidence>
<proteinExistence type="predicted"/>
<dbReference type="AlphaFoldDB" id="A0A561BZ67"/>
<dbReference type="RefSeq" id="WP_170284769.1">
    <property type="nucleotide sequence ID" value="NZ_VIVK01000001.1"/>
</dbReference>
<comment type="caution">
    <text evidence="2">The sequence shown here is derived from an EMBL/GenBank/DDBJ whole genome shotgun (WGS) entry which is preliminary data.</text>
</comment>
<organism evidence="2 3">
    <name type="scientific">Kribbella amoyensis</name>
    <dbReference type="NCBI Taxonomy" id="996641"/>
    <lineage>
        <taxon>Bacteria</taxon>
        <taxon>Bacillati</taxon>
        <taxon>Actinomycetota</taxon>
        <taxon>Actinomycetes</taxon>
        <taxon>Propionibacteriales</taxon>
        <taxon>Kribbellaceae</taxon>
        <taxon>Kribbella</taxon>
    </lineage>
</organism>
<gene>
    <name evidence="2" type="ORF">FB561_5348</name>
</gene>
<dbReference type="Proteomes" id="UP000318380">
    <property type="component" value="Unassembled WGS sequence"/>
</dbReference>
<evidence type="ECO:0000313" key="2">
    <source>
        <dbReference type="EMBL" id="TWD84173.1"/>
    </source>
</evidence>
<dbReference type="EMBL" id="VIVK01000001">
    <property type="protein sequence ID" value="TWD84173.1"/>
    <property type="molecule type" value="Genomic_DNA"/>
</dbReference>
<reference evidence="2 3" key="1">
    <citation type="submission" date="2019-06" db="EMBL/GenBank/DDBJ databases">
        <title>Sequencing the genomes of 1000 actinobacteria strains.</title>
        <authorList>
            <person name="Klenk H.-P."/>
        </authorList>
    </citation>
    <scope>NUCLEOTIDE SEQUENCE [LARGE SCALE GENOMIC DNA]</scope>
    <source>
        <strain evidence="2 3">DSM 24683</strain>
    </source>
</reference>
<feature type="compositionally biased region" description="Polar residues" evidence="1">
    <location>
        <begin position="29"/>
        <end position="43"/>
    </location>
</feature>
<evidence type="ECO:0000256" key="1">
    <source>
        <dbReference type="SAM" id="MobiDB-lite"/>
    </source>
</evidence>
<accession>A0A561BZ67</accession>